<dbReference type="Gene3D" id="3.30.2350.20">
    <property type="entry name" value="TruD, catalytic domain"/>
    <property type="match status" value="2"/>
</dbReference>
<feature type="domain" description="TRUD" evidence="4">
    <location>
        <begin position="928"/>
        <end position="1211"/>
    </location>
</feature>
<dbReference type="PANTHER" id="PTHR13326">
    <property type="entry name" value="TRNA PSEUDOURIDINE SYNTHASE D"/>
    <property type="match status" value="1"/>
</dbReference>
<dbReference type="InterPro" id="IPR042214">
    <property type="entry name" value="TruD_catalytic"/>
</dbReference>
<dbReference type="EMBL" id="HE573017">
    <property type="protein sequence ID" value="CCC46424.1"/>
    <property type="molecule type" value="Genomic_DNA"/>
</dbReference>
<dbReference type="InterPro" id="IPR001656">
    <property type="entry name" value="PsdUridine_synth_TruD"/>
</dbReference>
<feature type="compositionally biased region" description="Basic and acidic residues" evidence="3">
    <location>
        <begin position="818"/>
        <end position="841"/>
    </location>
</feature>
<evidence type="ECO:0000256" key="1">
    <source>
        <dbReference type="ARBA" id="ARBA00007953"/>
    </source>
</evidence>
<dbReference type="SUPFAM" id="SSF55120">
    <property type="entry name" value="Pseudouridine synthase"/>
    <property type="match status" value="1"/>
</dbReference>
<dbReference type="GO" id="GO:0009982">
    <property type="term" value="F:pseudouridine synthase activity"/>
    <property type="evidence" value="ECO:0007669"/>
    <property type="project" value="InterPro"/>
</dbReference>
<sequence length="1509" mass="167457">MRFTHACRRRLILGMSIEDAQSKFDSPESRAALRLAHERHNQGLYHELQLAQRLRNRLPGERKCHLVRHAKPTVKGFQAYIKSSPGDYVVREIWRDKREDAPKLQDSENIKSAELPAGGSGIAGTGATHYVGESGSALDFMLPDTTVTDGINGAGIVEGKEDQQWVGAAGQCVDSNSVPGQAMIKGMESRSLQSMHVGQQVVQEASAYSEHRTVMIHELTRVAKTLAEETRKQLLMRRETSTLPTTRSVSVVDRLVDDVHEAEEKGYTSLSSSSHILEPLGLSLKVCNKRDKRILEAFNSVHLCLPAEENDISISLWVAGAIISDAELAGDFPYYIAKHAEPELGDDDVSSQSIRVPAANIDIYFSPELYKLEEAVGIDGVMALRRFIGRTMTRQHDPLPTASSIVLNMRRSEQEASGLHTGESTQIPWSHVIQARVASLSGTVLEVSSEETPPTEVMREAIRLVWRTWGNLVKDLHVHGDLDYLYVSVRPKVEDKAATPLSEGLRGNKRSGAESPAVAGGGGPPQEKGVPFIRDIRSTMDELVGTTSTVWEGFKPRKSQAKNVLLPADFVVVECLLEKRGLPHRMVVEDIVENLTELQRQAMEAQRLATLNELQRQRDHIKGARGVQEKRGSGAVRPVMYAPRITVSHAGVIEAAAHSFQRIRIRGSCLAHVEALAQVLSTGEHFIDREGISLQQNASVDGLNSQLLSIPLNLSFSNTHAEGASSGTTGRLVGHRVPQSYVETVSQRRGTGHFRTYQRLRPKQYMVANKEEREFWCEHYYKLSDIQLVFHDRISPVDIEDTSRWSSMLKSQLLSTRNGHDSHTNEVDEADDKLADADRQPTGRGRKPRKQKDKSKRTLSAHFSDLVSTTNPEKLFEYLCVDMEVRSATYDLRVGDNDGYAYNVKLRRIPENHISLVKPAMASLEEHGFINYFGPQRFAPYTRYNMHPGLHLLKGEFRAAANVIVQQFYMDADLAAEKRRNGQAIAKMYSLKGVGFHLPDTARTLNDGQSIAEHGSALQSVLSNALQATAIVNGDDDADEYGDRENASRYQPFQKVGRRKCGGGNASALSAEGPCAEAFLRVVGPNACSMLVHEFLAFIWNSIVNQRLQRYGTFAILPGDLVRSNPLASPHSIEYGRATYASRRDIEKGKYTCYDVVLPVPGVGVVLPDNHTADLYIVTLKRMGILYNPETRQWDIFKSRRCDGGGGMFPGGGIGDAPFSSSYKRFSTSFALMEEELGCSNSVVQTADYTQNENSACDIASAGAGAVPDASHLRRDLRQGEAPGNPLGVSIMGSYRHVLINPSSQLSWRMHVKRAGDPYQRWAFGVRRSFAQNNVVNTGIVDTITCDPDEGGSKNDLQLPQKELLFGSAMQDRPVGGGTNATQRQPRSAPPYPYWLPQKSDGCLELTFELPFSVYPSMLLREITKSDVNSPEIVDLDRPLIDTRAKSWNTLSVDKQQLYRRHFAKKREKLFASAPRAINVALLHQHIFRSGGMRRSLLPSMRGYDNVSK</sequence>
<protein>
    <recommendedName>
        <fullName evidence="4">TRUD domain-containing protein</fullName>
    </recommendedName>
</protein>
<comment type="similarity">
    <text evidence="1">Belongs to the pseudouridine synthase TruD family.</text>
</comment>
<gene>
    <name evidence="5" type="ORF">TVY486_0100720</name>
</gene>
<dbReference type="InterPro" id="IPR020103">
    <property type="entry name" value="PsdUridine_synth_cat_dom_sf"/>
</dbReference>
<evidence type="ECO:0000259" key="4">
    <source>
        <dbReference type="PROSITE" id="PS50984"/>
    </source>
</evidence>
<feature type="compositionally biased region" description="Basic residues" evidence="3">
    <location>
        <begin position="844"/>
        <end position="859"/>
    </location>
</feature>
<dbReference type="VEuPathDB" id="TriTrypDB:TvY486_0100720"/>
<evidence type="ECO:0000256" key="2">
    <source>
        <dbReference type="ARBA" id="ARBA00023235"/>
    </source>
</evidence>
<dbReference type="InterPro" id="IPR011760">
    <property type="entry name" value="PsdUridine_synth_TruD_insert"/>
</dbReference>
<dbReference type="GO" id="GO:0001522">
    <property type="term" value="P:pseudouridine synthesis"/>
    <property type="evidence" value="ECO:0007669"/>
    <property type="project" value="InterPro"/>
</dbReference>
<dbReference type="Pfam" id="PF01142">
    <property type="entry name" value="TruD"/>
    <property type="match status" value="1"/>
</dbReference>
<dbReference type="GO" id="GO:0005634">
    <property type="term" value="C:nucleus"/>
    <property type="evidence" value="ECO:0007669"/>
    <property type="project" value="TreeGrafter"/>
</dbReference>
<evidence type="ECO:0000256" key="3">
    <source>
        <dbReference type="SAM" id="MobiDB-lite"/>
    </source>
</evidence>
<reference evidence="5" key="1">
    <citation type="journal article" date="2012" name="Proc. Natl. Acad. Sci. U.S.A.">
        <title>Antigenic diversity is generated by distinct evolutionary mechanisms in African trypanosome species.</title>
        <authorList>
            <person name="Jackson A.P."/>
            <person name="Berry A."/>
            <person name="Aslett M."/>
            <person name="Allison H.C."/>
            <person name="Burton P."/>
            <person name="Vavrova-Anderson J."/>
            <person name="Brown R."/>
            <person name="Browne H."/>
            <person name="Corton N."/>
            <person name="Hauser H."/>
            <person name="Gamble J."/>
            <person name="Gilderthorp R."/>
            <person name="Marcello L."/>
            <person name="McQuillan J."/>
            <person name="Otto T.D."/>
            <person name="Quail M.A."/>
            <person name="Sanders M.J."/>
            <person name="van Tonder A."/>
            <person name="Ginger M.L."/>
            <person name="Field M.C."/>
            <person name="Barry J.D."/>
            <person name="Hertz-Fowler C."/>
            <person name="Berriman M."/>
        </authorList>
    </citation>
    <scope>NUCLEOTIDE SEQUENCE</scope>
    <source>
        <strain evidence="5">Y486</strain>
    </source>
</reference>
<accession>G0TR60</accession>
<proteinExistence type="inferred from homology"/>
<evidence type="ECO:0000313" key="5">
    <source>
        <dbReference type="EMBL" id="CCC46424.1"/>
    </source>
</evidence>
<feature type="region of interest" description="Disordered" evidence="3">
    <location>
        <begin position="498"/>
        <end position="529"/>
    </location>
</feature>
<dbReference type="PROSITE" id="PS50984">
    <property type="entry name" value="TRUD"/>
    <property type="match status" value="1"/>
</dbReference>
<name>G0TR60_TRYVY</name>
<organism evidence="5">
    <name type="scientific">Trypanosoma vivax (strain Y486)</name>
    <dbReference type="NCBI Taxonomy" id="1055687"/>
    <lineage>
        <taxon>Eukaryota</taxon>
        <taxon>Discoba</taxon>
        <taxon>Euglenozoa</taxon>
        <taxon>Kinetoplastea</taxon>
        <taxon>Metakinetoplastina</taxon>
        <taxon>Trypanosomatida</taxon>
        <taxon>Trypanosomatidae</taxon>
        <taxon>Trypanosoma</taxon>
        <taxon>Duttonella</taxon>
    </lineage>
</organism>
<keyword evidence="2" id="KW-0413">Isomerase</keyword>
<dbReference type="PANTHER" id="PTHR13326:SF27">
    <property type="entry name" value="TRUD DOMAIN-CONTAINING PROTEIN"/>
    <property type="match status" value="1"/>
</dbReference>
<feature type="region of interest" description="Disordered" evidence="3">
    <location>
        <begin position="815"/>
        <end position="859"/>
    </location>
</feature>
<dbReference type="GO" id="GO:0003723">
    <property type="term" value="F:RNA binding"/>
    <property type="evidence" value="ECO:0007669"/>
    <property type="project" value="InterPro"/>
</dbReference>